<dbReference type="AlphaFoldDB" id="A0A077WRI7"/>
<organism evidence="1">
    <name type="scientific">Lichtheimia ramosa</name>
    <dbReference type="NCBI Taxonomy" id="688394"/>
    <lineage>
        <taxon>Eukaryota</taxon>
        <taxon>Fungi</taxon>
        <taxon>Fungi incertae sedis</taxon>
        <taxon>Mucoromycota</taxon>
        <taxon>Mucoromycotina</taxon>
        <taxon>Mucoromycetes</taxon>
        <taxon>Mucorales</taxon>
        <taxon>Lichtheimiaceae</taxon>
        <taxon>Lichtheimia</taxon>
    </lineage>
</organism>
<dbReference type="EMBL" id="LK023330">
    <property type="protein sequence ID" value="CDS09292.1"/>
    <property type="molecule type" value="Genomic_DNA"/>
</dbReference>
<evidence type="ECO:0000313" key="1">
    <source>
        <dbReference type="EMBL" id="CDS09292.1"/>
    </source>
</evidence>
<reference evidence="1" key="1">
    <citation type="journal article" date="2014" name="Genome Announc.">
        <title>De novo whole-genome sequence and genome annotation of Lichtheimia ramosa.</title>
        <authorList>
            <person name="Linde J."/>
            <person name="Schwartze V."/>
            <person name="Binder U."/>
            <person name="Lass-Florl C."/>
            <person name="Voigt K."/>
            <person name="Horn F."/>
        </authorList>
    </citation>
    <scope>NUCLEOTIDE SEQUENCE</scope>
    <source>
        <strain evidence="1">JMRC FSU:6197</strain>
    </source>
</reference>
<gene>
    <name evidence="1" type="ORF">LRAMOSA10652</name>
</gene>
<sequence>MTGFFHVPKETLSSVITTLDHILQPDPNMDTLLTKHDPPYIHKDPVLVKKSMTIYDPATNQEQTINQMPVHLLLSITVPPIYHHVVNELASRVHGIRPKAINHISLAYWDEPDESGELQSIWNRRVLEDGVMDNMHRLAREEFSKIDSESAIDWDIVLYERTSKSTRAGVPHVFAEKKRWFATSR</sequence>
<dbReference type="OrthoDB" id="2110229at2759"/>
<protein>
    <submittedName>
        <fullName evidence="1">Uncharacterized protein</fullName>
    </submittedName>
</protein>
<accession>A0A077WRI7</accession>
<name>A0A077WRI7_9FUNG</name>
<proteinExistence type="predicted"/>